<evidence type="ECO:0000256" key="3">
    <source>
        <dbReference type="ARBA" id="ARBA00008698"/>
    </source>
</evidence>
<dbReference type="GO" id="GO:0000009">
    <property type="term" value="F:alpha-1,6-mannosyltransferase activity"/>
    <property type="evidence" value="ECO:0007669"/>
    <property type="project" value="InterPro"/>
</dbReference>
<feature type="transmembrane region" description="Helical" evidence="12">
    <location>
        <begin position="170"/>
        <end position="189"/>
    </location>
</feature>
<evidence type="ECO:0000256" key="2">
    <source>
        <dbReference type="ARBA" id="ARBA00004687"/>
    </source>
</evidence>
<dbReference type="GO" id="GO:0031501">
    <property type="term" value="C:mannosyltransferase complex"/>
    <property type="evidence" value="ECO:0007669"/>
    <property type="project" value="TreeGrafter"/>
</dbReference>
<proteinExistence type="inferred from homology"/>
<sequence>MGRAADNAGPTAAAAAGSTSYTKPESPTNKITQLITCFCLWKLLVVLIAAASPGPGYDTSTQLLLRPNANAVDPWLDHLATKLTRWDGLYFASASANGQVFEQQWAFSPFLTRVTSAFAGVLFPAAHEPSIATHALAAILFSHLSHLVAVVLLFLLTYKIIPSGSEKKGRIAYTAACLHILSPAGLFLSAPYGEAAFAMVHFAGLLCYVEAKRLANTVPNVSALWTLASGFAIGVSTMIRSNGLFSGLLFAWDALTCVPHFGQMLRRREWVRLNGLLSTLAAGLFVGIGYALPQGFAYLEYCTNGNDRTWCQRTLPSIYSFVQSHYWGVGFLKYWTLSNAPLFALAIPMLGVLVYTGYVALNKAELNSLIAPARTAQNDRAPGKSNDDGLFRHIMSRFALPQLVLALLALTSFHVQIINRISSGYPVWYIVLAVIIQDDNKAMKVDGGAVRFIRRHAQSLVRLSVMYAVIQGGLYASFMPPA</sequence>
<keyword evidence="10 12" id="KW-1133">Transmembrane helix</keyword>
<feature type="compositionally biased region" description="Polar residues" evidence="13">
    <location>
        <begin position="18"/>
        <end position="27"/>
    </location>
</feature>
<evidence type="ECO:0000256" key="10">
    <source>
        <dbReference type="ARBA" id="ARBA00022989"/>
    </source>
</evidence>
<dbReference type="GO" id="GO:0005789">
    <property type="term" value="C:endoplasmic reticulum membrane"/>
    <property type="evidence" value="ECO:0007669"/>
    <property type="project" value="UniProtKB-SubCell"/>
</dbReference>
<dbReference type="Pfam" id="PF04188">
    <property type="entry name" value="Mannosyl_trans2"/>
    <property type="match status" value="1"/>
</dbReference>
<feature type="transmembrane region" description="Helical" evidence="12">
    <location>
        <begin position="31"/>
        <end position="51"/>
    </location>
</feature>
<gene>
    <name evidence="14" type="ORF">CBER1_04871</name>
</gene>
<reference evidence="15" key="1">
    <citation type="journal article" date="2017" name="bioRxiv">
        <title>Conservation of a gene cluster reveals novel cercosporin biosynthetic mechanisms and extends production to the genus Colletotrichum.</title>
        <authorList>
            <person name="de Jonge R."/>
            <person name="Ebert M.K."/>
            <person name="Huitt-Roehl C.R."/>
            <person name="Pal P."/>
            <person name="Suttle J.C."/>
            <person name="Spanner R.E."/>
            <person name="Neubauer J.D."/>
            <person name="Jurick W.M.II."/>
            <person name="Stott K.A."/>
            <person name="Secor G.A."/>
            <person name="Thomma B.P.H.J."/>
            <person name="Van de Peer Y."/>
            <person name="Townsend C.A."/>
            <person name="Bolton M.D."/>
        </authorList>
    </citation>
    <scope>NUCLEOTIDE SEQUENCE [LARGE SCALE GENOMIC DNA]</scope>
    <source>
        <strain evidence="15">CBS538.71</strain>
    </source>
</reference>
<keyword evidence="11 12" id="KW-0472">Membrane</keyword>
<dbReference type="UniPathway" id="UPA00196"/>
<feature type="transmembrane region" description="Helical" evidence="12">
    <location>
        <begin position="131"/>
        <end position="158"/>
    </location>
</feature>
<evidence type="ECO:0000256" key="7">
    <source>
        <dbReference type="ARBA" id="ARBA00022679"/>
    </source>
</evidence>
<dbReference type="STRING" id="357750.A0A2S6BS02"/>
<accession>A0A2S6BS02</accession>
<dbReference type="InterPro" id="IPR007315">
    <property type="entry name" value="PIG-V/Gpi18"/>
</dbReference>
<feature type="transmembrane region" description="Helical" evidence="12">
    <location>
        <begin position="460"/>
        <end position="478"/>
    </location>
</feature>
<feature type="transmembrane region" description="Helical" evidence="12">
    <location>
        <begin position="342"/>
        <end position="361"/>
    </location>
</feature>
<evidence type="ECO:0000256" key="12">
    <source>
        <dbReference type="RuleBase" id="RU363112"/>
    </source>
</evidence>
<feature type="region of interest" description="Disordered" evidence="13">
    <location>
        <begin position="1"/>
        <end position="27"/>
    </location>
</feature>
<evidence type="ECO:0000313" key="14">
    <source>
        <dbReference type="EMBL" id="PPJ50252.1"/>
    </source>
</evidence>
<dbReference type="GO" id="GO:0004376">
    <property type="term" value="F:GPI mannosyltransferase activity"/>
    <property type="evidence" value="ECO:0007669"/>
    <property type="project" value="InterPro"/>
</dbReference>
<comment type="function">
    <text evidence="12">Mannosyltransferase involved in glycosylphosphatidylinositol-anchor biosynthesis.</text>
</comment>
<evidence type="ECO:0000256" key="6">
    <source>
        <dbReference type="ARBA" id="ARBA00022676"/>
    </source>
</evidence>
<evidence type="ECO:0000256" key="11">
    <source>
        <dbReference type="ARBA" id="ARBA00023136"/>
    </source>
</evidence>
<keyword evidence="6 12" id="KW-0328">Glycosyltransferase</keyword>
<evidence type="ECO:0000256" key="5">
    <source>
        <dbReference type="ARBA" id="ARBA00022502"/>
    </source>
</evidence>
<evidence type="ECO:0000256" key="9">
    <source>
        <dbReference type="ARBA" id="ARBA00022824"/>
    </source>
</evidence>
<comment type="similarity">
    <text evidence="3 12">Belongs to the PIGV family.</text>
</comment>
<evidence type="ECO:0000256" key="1">
    <source>
        <dbReference type="ARBA" id="ARBA00004477"/>
    </source>
</evidence>
<comment type="subcellular location">
    <subcellularLocation>
        <location evidence="1 12">Endoplasmic reticulum membrane</location>
        <topology evidence="1 12">Multi-pass membrane protein</topology>
    </subcellularLocation>
</comment>
<evidence type="ECO:0000256" key="4">
    <source>
        <dbReference type="ARBA" id="ARBA00013795"/>
    </source>
</evidence>
<keyword evidence="8 12" id="KW-0812">Transmembrane</keyword>
<dbReference type="EC" id="2.4.1.-" evidence="12"/>
<dbReference type="GO" id="GO:0006506">
    <property type="term" value="P:GPI anchor biosynthetic process"/>
    <property type="evidence" value="ECO:0007669"/>
    <property type="project" value="UniProtKB-UniPathway"/>
</dbReference>
<evidence type="ECO:0000256" key="13">
    <source>
        <dbReference type="SAM" id="MobiDB-lite"/>
    </source>
</evidence>
<comment type="pathway">
    <text evidence="2 12">Glycolipid biosynthesis; glycosylphosphatidylinositol-anchor biosynthesis.</text>
</comment>
<keyword evidence="7 12" id="KW-0808">Transferase</keyword>
<name>A0A2S6BS02_9PEZI</name>
<protein>
    <recommendedName>
        <fullName evidence="4 12">GPI mannosyltransferase 2</fullName>
        <ecNumber evidence="12">2.4.1.-</ecNumber>
    </recommendedName>
</protein>
<evidence type="ECO:0000256" key="8">
    <source>
        <dbReference type="ARBA" id="ARBA00022692"/>
    </source>
</evidence>
<dbReference type="PANTHER" id="PTHR12468">
    <property type="entry name" value="GPI MANNOSYLTRANSFERASE 2"/>
    <property type="match status" value="1"/>
</dbReference>
<dbReference type="Proteomes" id="UP000237631">
    <property type="component" value="Unassembled WGS sequence"/>
</dbReference>
<dbReference type="PANTHER" id="PTHR12468:SF2">
    <property type="entry name" value="GPI MANNOSYLTRANSFERASE 2"/>
    <property type="match status" value="1"/>
</dbReference>
<dbReference type="OrthoDB" id="10252502at2759"/>
<feature type="transmembrane region" description="Helical" evidence="12">
    <location>
        <begin position="273"/>
        <end position="292"/>
    </location>
</feature>
<comment type="caution">
    <text evidence="14">The sequence shown here is derived from an EMBL/GenBank/DDBJ whole genome shotgun (WGS) entry which is preliminary data.</text>
</comment>
<comment type="caution">
    <text evidence="12">Lacks conserved residue(s) required for the propagation of feature annotation.</text>
</comment>
<evidence type="ECO:0000313" key="15">
    <source>
        <dbReference type="Proteomes" id="UP000237631"/>
    </source>
</evidence>
<organism evidence="14 15">
    <name type="scientific">Cercospora berteroae</name>
    <dbReference type="NCBI Taxonomy" id="357750"/>
    <lineage>
        <taxon>Eukaryota</taxon>
        <taxon>Fungi</taxon>
        <taxon>Dikarya</taxon>
        <taxon>Ascomycota</taxon>
        <taxon>Pezizomycotina</taxon>
        <taxon>Dothideomycetes</taxon>
        <taxon>Dothideomycetidae</taxon>
        <taxon>Mycosphaerellales</taxon>
        <taxon>Mycosphaerellaceae</taxon>
        <taxon>Cercospora</taxon>
    </lineage>
</organism>
<keyword evidence="15" id="KW-1185">Reference proteome</keyword>
<keyword evidence="5 12" id="KW-0337">GPI-anchor biosynthesis</keyword>
<dbReference type="EMBL" id="PNEN01001789">
    <property type="protein sequence ID" value="PPJ50252.1"/>
    <property type="molecule type" value="Genomic_DNA"/>
</dbReference>
<feature type="compositionally biased region" description="Low complexity" evidence="13">
    <location>
        <begin position="1"/>
        <end position="17"/>
    </location>
</feature>
<dbReference type="AlphaFoldDB" id="A0A2S6BS02"/>
<keyword evidence="9 12" id="KW-0256">Endoplasmic reticulum</keyword>